<gene>
    <name evidence="2" type="ORF">BCR38DRAFT_491232</name>
</gene>
<feature type="compositionally biased region" description="Pro residues" evidence="1">
    <location>
        <begin position="696"/>
        <end position="706"/>
    </location>
</feature>
<feature type="compositionally biased region" description="Basic and acidic residues" evidence="1">
    <location>
        <begin position="1182"/>
        <end position="1204"/>
    </location>
</feature>
<feature type="compositionally biased region" description="Polar residues" evidence="1">
    <location>
        <begin position="1495"/>
        <end position="1517"/>
    </location>
</feature>
<feature type="compositionally biased region" description="Basic and acidic residues" evidence="1">
    <location>
        <begin position="1417"/>
        <end position="1427"/>
    </location>
</feature>
<proteinExistence type="predicted"/>
<organism evidence="2 3">
    <name type="scientific">Pseudomassariella vexata</name>
    <dbReference type="NCBI Taxonomy" id="1141098"/>
    <lineage>
        <taxon>Eukaryota</taxon>
        <taxon>Fungi</taxon>
        <taxon>Dikarya</taxon>
        <taxon>Ascomycota</taxon>
        <taxon>Pezizomycotina</taxon>
        <taxon>Sordariomycetes</taxon>
        <taxon>Xylariomycetidae</taxon>
        <taxon>Amphisphaeriales</taxon>
        <taxon>Pseudomassariaceae</taxon>
        <taxon>Pseudomassariella</taxon>
    </lineage>
</organism>
<feature type="compositionally biased region" description="Basic and acidic residues" evidence="1">
    <location>
        <begin position="284"/>
        <end position="294"/>
    </location>
</feature>
<feature type="compositionally biased region" description="Polar residues" evidence="1">
    <location>
        <begin position="1385"/>
        <end position="1412"/>
    </location>
</feature>
<reference evidence="2 3" key="1">
    <citation type="submission" date="2016-07" db="EMBL/GenBank/DDBJ databases">
        <title>Pervasive Adenine N6-methylation of Active Genes in Fungi.</title>
        <authorList>
            <consortium name="DOE Joint Genome Institute"/>
            <person name="Mondo S.J."/>
            <person name="Dannebaum R.O."/>
            <person name="Kuo R.C."/>
            <person name="Labutti K."/>
            <person name="Haridas S."/>
            <person name="Kuo A."/>
            <person name="Salamov A."/>
            <person name="Ahrendt S.R."/>
            <person name="Lipzen A."/>
            <person name="Sullivan W."/>
            <person name="Andreopoulos W.B."/>
            <person name="Clum A."/>
            <person name="Lindquist E."/>
            <person name="Daum C."/>
            <person name="Ramamoorthy G.K."/>
            <person name="Gryganskyi A."/>
            <person name="Culley D."/>
            <person name="Magnuson J.K."/>
            <person name="James T.Y."/>
            <person name="O'Malley M.A."/>
            <person name="Stajich J.E."/>
            <person name="Spatafora J.W."/>
            <person name="Visel A."/>
            <person name="Grigoriev I.V."/>
        </authorList>
    </citation>
    <scope>NUCLEOTIDE SEQUENCE [LARGE SCALE GENOMIC DNA]</scope>
    <source>
        <strain evidence="2 3">CBS 129021</strain>
    </source>
</reference>
<dbReference type="Proteomes" id="UP000193689">
    <property type="component" value="Unassembled WGS sequence"/>
</dbReference>
<feature type="region of interest" description="Disordered" evidence="1">
    <location>
        <begin position="1495"/>
        <end position="1592"/>
    </location>
</feature>
<feature type="compositionally biased region" description="Polar residues" evidence="1">
    <location>
        <begin position="812"/>
        <end position="823"/>
    </location>
</feature>
<accession>A0A1Y2D716</accession>
<feature type="compositionally biased region" description="Basic and acidic residues" evidence="1">
    <location>
        <begin position="1443"/>
        <end position="1458"/>
    </location>
</feature>
<feature type="compositionally biased region" description="Low complexity" evidence="1">
    <location>
        <begin position="707"/>
        <end position="722"/>
    </location>
</feature>
<dbReference type="EMBL" id="MCFJ01000029">
    <property type="protein sequence ID" value="ORY55080.1"/>
    <property type="molecule type" value="Genomic_DNA"/>
</dbReference>
<feature type="compositionally biased region" description="Polar residues" evidence="1">
    <location>
        <begin position="1017"/>
        <end position="1026"/>
    </location>
</feature>
<feature type="region of interest" description="Disordered" evidence="1">
    <location>
        <begin position="812"/>
        <end position="1047"/>
    </location>
</feature>
<feature type="compositionally biased region" description="Low complexity" evidence="1">
    <location>
        <begin position="21"/>
        <end position="37"/>
    </location>
</feature>
<protein>
    <submittedName>
        <fullName evidence="2">Uncharacterized protein</fullName>
    </submittedName>
</protein>
<comment type="caution">
    <text evidence="2">The sequence shown here is derived from an EMBL/GenBank/DDBJ whole genome shotgun (WGS) entry which is preliminary data.</text>
</comment>
<feature type="compositionally biased region" description="Polar residues" evidence="1">
    <location>
        <begin position="844"/>
        <end position="862"/>
    </location>
</feature>
<feature type="compositionally biased region" description="Polar residues" evidence="1">
    <location>
        <begin position="598"/>
        <end position="652"/>
    </location>
</feature>
<feature type="compositionally biased region" description="Low complexity" evidence="1">
    <location>
        <begin position="496"/>
        <end position="507"/>
    </location>
</feature>
<dbReference type="GO" id="GO:0003677">
    <property type="term" value="F:DNA binding"/>
    <property type="evidence" value="ECO:0007669"/>
    <property type="project" value="InterPro"/>
</dbReference>
<feature type="compositionally biased region" description="Basic and acidic residues" evidence="1">
    <location>
        <begin position="1523"/>
        <end position="1537"/>
    </location>
</feature>
<feature type="region of interest" description="Disordered" evidence="1">
    <location>
        <begin position="1086"/>
        <end position="1277"/>
    </location>
</feature>
<feature type="compositionally biased region" description="Acidic residues" evidence="1">
    <location>
        <begin position="575"/>
        <end position="584"/>
    </location>
</feature>
<feature type="compositionally biased region" description="Polar residues" evidence="1">
    <location>
        <begin position="48"/>
        <end position="58"/>
    </location>
</feature>
<feature type="compositionally biased region" description="Basic and acidic residues" evidence="1">
    <location>
        <begin position="1109"/>
        <end position="1130"/>
    </location>
</feature>
<dbReference type="GeneID" id="63780848"/>
<feature type="compositionally biased region" description="Polar residues" evidence="1">
    <location>
        <begin position="914"/>
        <end position="929"/>
    </location>
</feature>
<keyword evidence="3" id="KW-1185">Reference proteome</keyword>
<name>A0A1Y2D716_9PEZI</name>
<dbReference type="STRING" id="1141098.A0A1Y2D716"/>
<feature type="compositionally biased region" description="Polar residues" evidence="1">
    <location>
        <begin position="91"/>
        <end position="100"/>
    </location>
</feature>
<feature type="compositionally biased region" description="Low complexity" evidence="1">
    <location>
        <begin position="1542"/>
        <end position="1553"/>
    </location>
</feature>
<feature type="compositionally biased region" description="Polar residues" evidence="1">
    <location>
        <begin position="1358"/>
        <end position="1375"/>
    </location>
</feature>
<feature type="compositionally biased region" description="Polar residues" evidence="1">
    <location>
        <begin position="680"/>
        <end position="690"/>
    </location>
</feature>
<feature type="region of interest" description="Disordered" evidence="1">
    <location>
        <begin position="1289"/>
        <end position="1479"/>
    </location>
</feature>
<evidence type="ECO:0000256" key="1">
    <source>
        <dbReference type="SAM" id="MobiDB-lite"/>
    </source>
</evidence>
<feature type="compositionally biased region" description="Polar residues" evidence="1">
    <location>
        <begin position="662"/>
        <end position="673"/>
    </location>
</feature>
<evidence type="ECO:0000313" key="3">
    <source>
        <dbReference type="Proteomes" id="UP000193689"/>
    </source>
</evidence>
<sequence length="1704" mass="187222">MASFIDLMSSPDPLIDEEIPSSMRRSTRRTANSSARSQYSSLFVPETTPRTRVSSTGKSPRKQTFELDVGNELAPQRILVTVEAEDFAKSQGATSRRLFTSSPSRSVSRRRETGTTTTTTTTVPLRGLTDDEGGDNGEEAPTPRRRGRPPGSKNATPNPRGKKRAGTPMRKTPAQRQQRHGDAESEASIFGDALMETDGNVGTEAMSKLKSTAKRPKKAATPVVPSSQPTGRKRGRPRKASMPQEVAILTDAISEAEDKGVGPNMLQEQTGGEGPSEASTTRTKRPEGETHATEEMDAPTLPSFDSPPQPDINYTFTEHDGQRPESGQEPEPNEASGHEARWDGGDADLFEDFMTEPHSDLESLSGQAREGTYNGQDNNTLDHASDFSMIAVESLPSFQASFQSNQSGLIPGYHDADNAGDETNMMINQTMASLRNSTHSQSEMRASTQSQSALRSSTRSQSGQETGDTVSRGRIPAYQSSPMLPGNMAAPDSVVSSRQAWSRSPSRSPRRQKQTPLPLSRQVFVSKAPATDPRTEDSFSSVPDSVLKAATPRRLTMKPTDPTTENKDTSMYDDSFSEIPDEVLEAATPRPRPRPAIQQLSSQDESPASSTAGREATSASKTANSFGSSRLPTPDDTSSSAAGSKNTTQDGMTQHVDESQAAIPNTSDLNIRSSPPAIKQTISKPIQTEQDLAGTPSPPASSPPLPAARSESPDLAQAQGPLLQPPAPVRRPTLSPIVRVGRTLQSVMTDRSSPDGRESSLGSPFRGSSVVNESRQSSVAKSPNSDGQTLLSQNGTHSTFNAIASFAQSIKSNFSQSQSQLQATGPRDILGNVEDPFGPDMHGHSQTESLRMSAYDQRNQGETPRPGQPIKFPLVTSSTRAAPATSDDMGSAANESSPAQQKGRRLSISRPFHSINSSLFGTRGSNGTQVMDFGVAEDSQGAQHIEERGDPETNMEDANDLERQDEVAYEAEDDSGNRSDDEGEEEEVDLWDIEASRSTPRPAEVVRAEAQARRQSQGKPQGQVQTKVPPPRRSKLPSPWRKSTRRLIYQDEVRSPAQIEIEAEYSPESVGDDEFFLLKEIANPTAQPKAQEAMEAARAAEYEPEDYPIEARHDEEIPESEGHEMVHQQEEDIPEPADYRTAVEQDEDTPEPADYGIAVEQDEDTPEPENYSKVYEQYDVMPEPKDHPMPHQQDDDLPGFEDHLMSPQQDDIPEPENYSKVSRHQDRAKPQQEARERSDITQYSMLSEREGDTEEYSMVPKQKEKVPTTQEKPASAKSRFSAFNILSFFSSPAPLPQGNGENAPKAVAKPTPRTRPAQNTEEPRSVLRAPGLFPSIPQKFFNPSPERRVDLFSPGSALKSNDTVADTYAPSPSTPERQEFPHIPQKQNFTPLSRQSRNTASLFTPSRQTTPVSPEKPSYDDDMHQPHGDQNIGESSILSVESEYERLPPRAKPSKWDRTLSPTKSCMRSPLKPRTPGRVVEFSAATLNPLAQAQMRTEQRNVPSLSLGNRTLSQNQPLLLPVVHEDQNKEKEKRGGTESRLSISNSSNSSNSSTTDFTSAPPSSAPSRNTRPKPSTSSTSTSNSKSSTSSFLSPTTWRKQHWVRLDEMLQLRRRDPLLFQQRCPLPTKDKRRTQAILGKEVSAQGERMILEPWHLDIVEAFRFEVGGWDERVLAKRLFALVVGEERRRKGIIKGGERKKLQQQQ</sequence>
<feature type="compositionally biased region" description="Polar residues" evidence="1">
    <location>
        <begin position="769"/>
        <end position="794"/>
    </location>
</feature>
<dbReference type="InParanoid" id="A0A1Y2D716"/>
<feature type="compositionally biased region" description="Basic and acidic residues" evidence="1">
    <location>
        <begin position="1223"/>
        <end position="1239"/>
    </location>
</feature>
<dbReference type="RefSeq" id="XP_040709448.1">
    <property type="nucleotide sequence ID" value="XM_040864636.1"/>
</dbReference>
<feature type="compositionally biased region" description="Acidic residues" evidence="1">
    <location>
        <begin position="345"/>
        <end position="354"/>
    </location>
</feature>
<dbReference type="InterPro" id="IPR017956">
    <property type="entry name" value="AT_hook_DNA-bd_motif"/>
</dbReference>
<feature type="region of interest" description="Disordered" evidence="1">
    <location>
        <begin position="1"/>
        <end position="69"/>
    </location>
</feature>
<feature type="compositionally biased region" description="Polar residues" evidence="1">
    <location>
        <begin position="425"/>
        <end position="469"/>
    </location>
</feature>
<dbReference type="OrthoDB" id="3946221at2759"/>
<feature type="region of interest" description="Disordered" evidence="1">
    <location>
        <begin position="408"/>
        <end position="794"/>
    </location>
</feature>
<dbReference type="SMART" id="SM00384">
    <property type="entry name" value="AT_hook"/>
    <property type="match status" value="2"/>
</dbReference>
<evidence type="ECO:0000313" key="2">
    <source>
        <dbReference type="EMBL" id="ORY55080.1"/>
    </source>
</evidence>
<feature type="compositionally biased region" description="Acidic residues" evidence="1">
    <location>
        <begin position="981"/>
        <end position="992"/>
    </location>
</feature>
<feature type="compositionally biased region" description="Low complexity" evidence="1">
    <location>
        <begin position="1566"/>
        <end position="1592"/>
    </location>
</feature>
<feature type="region of interest" description="Disordered" evidence="1">
    <location>
        <begin position="87"/>
        <end position="380"/>
    </location>
</feature>
<feature type="compositionally biased region" description="Low complexity" evidence="1">
    <location>
        <begin position="1090"/>
        <end position="1099"/>
    </location>
</feature>